<name>A0AAJ0CXU8_9HYPO</name>
<organism evidence="1 2">
    <name type="scientific">Conoideocrella luteorostrata</name>
    <dbReference type="NCBI Taxonomy" id="1105319"/>
    <lineage>
        <taxon>Eukaryota</taxon>
        <taxon>Fungi</taxon>
        <taxon>Dikarya</taxon>
        <taxon>Ascomycota</taxon>
        <taxon>Pezizomycotina</taxon>
        <taxon>Sordariomycetes</taxon>
        <taxon>Hypocreomycetidae</taxon>
        <taxon>Hypocreales</taxon>
        <taxon>Clavicipitaceae</taxon>
        <taxon>Conoideocrella</taxon>
    </lineage>
</organism>
<proteinExistence type="predicted"/>
<sequence>MGRILHGFGNVKASQAKKALEDHDDDVSYERLMGNGQRLHQAALIQLASTFGEYHHRVADLCHKIAGHN</sequence>
<evidence type="ECO:0000313" key="1">
    <source>
        <dbReference type="EMBL" id="KAK2608833.1"/>
    </source>
</evidence>
<evidence type="ECO:0000313" key="2">
    <source>
        <dbReference type="Proteomes" id="UP001251528"/>
    </source>
</evidence>
<feature type="non-terminal residue" evidence="1">
    <location>
        <position position="69"/>
    </location>
</feature>
<comment type="caution">
    <text evidence="1">The sequence shown here is derived from an EMBL/GenBank/DDBJ whole genome shotgun (WGS) entry which is preliminary data.</text>
</comment>
<protein>
    <submittedName>
        <fullName evidence="1">Uncharacterized protein</fullName>
    </submittedName>
</protein>
<dbReference type="Proteomes" id="UP001251528">
    <property type="component" value="Unassembled WGS sequence"/>
</dbReference>
<reference evidence="1" key="1">
    <citation type="submission" date="2023-06" db="EMBL/GenBank/DDBJ databases">
        <title>Conoideocrella luteorostrata (Hypocreales: Clavicipitaceae), a potential biocontrol fungus for elongate hemlock scale in United States Christmas tree production areas.</title>
        <authorList>
            <person name="Barrett H."/>
            <person name="Lovett B."/>
            <person name="Macias A.M."/>
            <person name="Stajich J.E."/>
            <person name="Kasson M.T."/>
        </authorList>
    </citation>
    <scope>NUCLEOTIDE SEQUENCE</scope>
    <source>
        <strain evidence="1">ARSEF 14590</strain>
    </source>
</reference>
<accession>A0AAJ0CXU8</accession>
<dbReference type="AlphaFoldDB" id="A0AAJ0CXU8"/>
<dbReference type="EMBL" id="JASWJB010000032">
    <property type="protein sequence ID" value="KAK2608833.1"/>
    <property type="molecule type" value="Genomic_DNA"/>
</dbReference>
<gene>
    <name evidence="1" type="ORF">QQS21_002690</name>
</gene>
<keyword evidence="2" id="KW-1185">Reference proteome</keyword>